<evidence type="ECO:0000313" key="4">
    <source>
        <dbReference type="Proteomes" id="UP000436016"/>
    </source>
</evidence>
<dbReference type="InterPro" id="IPR050523">
    <property type="entry name" value="AKR_Detox_Biosynth"/>
</dbReference>
<name>A0A6B0TL96_9RHOB</name>
<comment type="caution">
    <text evidence="3">The sequence shown here is derived from an EMBL/GenBank/DDBJ whole genome shotgun (WGS) entry which is preliminary data.</text>
</comment>
<dbReference type="PANTHER" id="PTHR43364">
    <property type="entry name" value="NADH-SPECIFIC METHYLGLYOXAL REDUCTASE-RELATED"/>
    <property type="match status" value="1"/>
</dbReference>
<dbReference type="GO" id="GO:0016491">
    <property type="term" value="F:oxidoreductase activity"/>
    <property type="evidence" value="ECO:0007669"/>
    <property type="project" value="UniProtKB-KW"/>
</dbReference>
<keyword evidence="1" id="KW-0560">Oxidoreductase</keyword>
<sequence>MSDTTLGPNGVRVSKLTFGTMQFGGKADARASAEIYAACRDAGITMFDTAYSYTDGRSEEILGDLVRPERDQVIVATKVAASGGSGQANIVQQFDSCLKRLKLDHVDLLYLHRWDPDTPLEVTLEAMNSLYNDGRFSHLGVSNFAAWQVVKSIAIARAHGFRPPEVLQPMYNLVKRQAEVEILPMALSEGVQVYNYSPLGGGLLTGKYARGGDGGRLTHDKMYAARYAPDWMHDAAVGLSDLAAEAGIHPITAAIAWTAKHPGITAPIISGTSAAQIEPALAAMHLDLDDDLYARISALVPTPPPATDRLEEQAG</sequence>
<dbReference type="Pfam" id="PF00248">
    <property type="entry name" value="Aldo_ket_red"/>
    <property type="match status" value="1"/>
</dbReference>
<evidence type="ECO:0000313" key="3">
    <source>
        <dbReference type="EMBL" id="MXU65277.1"/>
    </source>
</evidence>
<dbReference type="EMBL" id="WUWG01000003">
    <property type="protein sequence ID" value="MXU65277.1"/>
    <property type="molecule type" value="Genomic_DNA"/>
</dbReference>
<protein>
    <submittedName>
        <fullName evidence="3">Aldo/keto reductase</fullName>
    </submittedName>
</protein>
<dbReference type="AlphaFoldDB" id="A0A6B0TL96"/>
<keyword evidence="4" id="KW-1185">Reference proteome</keyword>
<dbReference type="GO" id="GO:0005829">
    <property type="term" value="C:cytosol"/>
    <property type="evidence" value="ECO:0007669"/>
    <property type="project" value="TreeGrafter"/>
</dbReference>
<dbReference type="RefSeq" id="WP_160853606.1">
    <property type="nucleotide sequence ID" value="NZ_WUWG01000003.1"/>
</dbReference>
<dbReference type="PANTHER" id="PTHR43364:SF4">
    <property type="entry name" value="NAD(P)-LINKED OXIDOREDUCTASE SUPERFAMILY PROTEIN"/>
    <property type="match status" value="1"/>
</dbReference>
<feature type="domain" description="NADP-dependent oxidoreductase" evidence="2">
    <location>
        <begin position="15"/>
        <end position="299"/>
    </location>
</feature>
<organism evidence="3 4">
    <name type="scientific">Oceanomicrobium pacificus</name>
    <dbReference type="NCBI Taxonomy" id="2692916"/>
    <lineage>
        <taxon>Bacteria</taxon>
        <taxon>Pseudomonadati</taxon>
        <taxon>Pseudomonadota</taxon>
        <taxon>Alphaproteobacteria</taxon>
        <taxon>Rhodobacterales</taxon>
        <taxon>Paracoccaceae</taxon>
        <taxon>Oceanomicrobium</taxon>
    </lineage>
</organism>
<proteinExistence type="predicted"/>
<reference evidence="3 4" key="1">
    <citation type="submission" date="2019-12" db="EMBL/GenBank/DDBJ databases">
        <title>Strain KN286 was isolated from seawater, which was collected from Caroline Seamount in the tropical western Pacific.</title>
        <authorList>
            <person name="Wang Q."/>
        </authorList>
    </citation>
    <scope>NUCLEOTIDE SEQUENCE [LARGE SCALE GENOMIC DNA]</scope>
    <source>
        <strain evidence="3 4">KN286</strain>
    </source>
</reference>
<accession>A0A6B0TL96</accession>
<dbReference type="InterPro" id="IPR023210">
    <property type="entry name" value="NADP_OxRdtase_dom"/>
</dbReference>
<dbReference type="SUPFAM" id="SSF51430">
    <property type="entry name" value="NAD(P)-linked oxidoreductase"/>
    <property type="match status" value="1"/>
</dbReference>
<dbReference type="InterPro" id="IPR036812">
    <property type="entry name" value="NAD(P)_OxRdtase_dom_sf"/>
</dbReference>
<evidence type="ECO:0000259" key="2">
    <source>
        <dbReference type="Pfam" id="PF00248"/>
    </source>
</evidence>
<dbReference type="Gene3D" id="3.20.20.100">
    <property type="entry name" value="NADP-dependent oxidoreductase domain"/>
    <property type="match status" value="1"/>
</dbReference>
<gene>
    <name evidence="3" type="ORF">GSH16_07440</name>
</gene>
<dbReference type="Proteomes" id="UP000436016">
    <property type="component" value="Unassembled WGS sequence"/>
</dbReference>
<evidence type="ECO:0000256" key="1">
    <source>
        <dbReference type="ARBA" id="ARBA00023002"/>
    </source>
</evidence>